<dbReference type="InterPro" id="IPR017943">
    <property type="entry name" value="Bactericidal_perm-incr_a/b_dom"/>
</dbReference>
<gene>
    <name evidence="1" type="ORF">BCR33DRAFT_727874</name>
</gene>
<accession>A0A1Y2AMU7</accession>
<comment type="caution">
    <text evidence="1">The sequence shown here is derived from an EMBL/GenBank/DDBJ whole genome shotgun (WGS) entry which is preliminary data.</text>
</comment>
<proteinExistence type="predicted"/>
<reference evidence="1 2" key="1">
    <citation type="submission" date="2016-07" db="EMBL/GenBank/DDBJ databases">
        <title>Pervasive Adenine N6-methylation of Active Genes in Fungi.</title>
        <authorList>
            <consortium name="DOE Joint Genome Institute"/>
            <person name="Mondo S.J."/>
            <person name="Dannebaum R.O."/>
            <person name="Kuo R.C."/>
            <person name="Labutti K."/>
            <person name="Haridas S."/>
            <person name="Kuo A."/>
            <person name="Salamov A."/>
            <person name="Ahrendt S.R."/>
            <person name="Lipzen A."/>
            <person name="Sullivan W."/>
            <person name="Andreopoulos W.B."/>
            <person name="Clum A."/>
            <person name="Lindquist E."/>
            <person name="Daum C."/>
            <person name="Ramamoorthy G.K."/>
            <person name="Gryganskyi A."/>
            <person name="Culley D."/>
            <person name="Magnuson J.K."/>
            <person name="James T.Y."/>
            <person name="O'Malley M.A."/>
            <person name="Stajich J.E."/>
            <person name="Spatafora J.W."/>
            <person name="Visel A."/>
            <person name="Grigoriev I.V."/>
        </authorList>
    </citation>
    <scope>NUCLEOTIDE SEQUENCE [LARGE SCALE GENOMIC DNA]</scope>
    <source>
        <strain evidence="1 2">JEL800</strain>
    </source>
</reference>
<name>A0A1Y2AMU7_9FUNG</name>
<dbReference type="AlphaFoldDB" id="A0A1Y2AMU7"/>
<sequence>MSRITAVAATTAALVVGYYTLFKQRRTADHFVTNKERPHRTSTIPSHLEPKHNAPSIDVILKQDILSEIAELFKPIALATILSLEILNLSHSHRVLGVEKVVVEAKDVTVQQFELDECRLVAEDGYLDAGIENVKVLIGMQVKVWNGSKWYPLLVEADVTVHAKVYLTAGVGIGAKVEDPIAVTISTFRIDVQVPQDILQLTLDLLENTIKQTLTSSIQRVMKRSLEDFLDSALLRDWGHKGSVKRVGYSLKVQFLGNPVVSRSEGVRLVVGVDAEYSVDESAGKDRSKTIRNETGKRWELGTVVE</sequence>
<organism evidence="1 2">
    <name type="scientific">Rhizoclosmatium globosum</name>
    <dbReference type="NCBI Taxonomy" id="329046"/>
    <lineage>
        <taxon>Eukaryota</taxon>
        <taxon>Fungi</taxon>
        <taxon>Fungi incertae sedis</taxon>
        <taxon>Chytridiomycota</taxon>
        <taxon>Chytridiomycota incertae sedis</taxon>
        <taxon>Chytridiomycetes</taxon>
        <taxon>Chytridiales</taxon>
        <taxon>Chytriomycetaceae</taxon>
        <taxon>Rhizoclosmatium</taxon>
    </lineage>
</organism>
<protein>
    <submittedName>
        <fullName evidence="1">Uncharacterized protein</fullName>
    </submittedName>
</protein>
<dbReference type="Gene3D" id="3.15.10.10">
    <property type="entry name" value="Bactericidal permeability-increasing protein, domain 1"/>
    <property type="match status" value="1"/>
</dbReference>
<evidence type="ECO:0000313" key="1">
    <source>
        <dbReference type="EMBL" id="ORY23903.1"/>
    </source>
</evidence>
<dbReference type="Proteomes" id="UP000193642">
    <property type="component" value="Unassembled WGS sequence"/>
</dbReference>
<dbReference type="GO" id="GO:0008289">
    <property type="term" value="F:lipid binding"/>
    <property type="evidence" value="ECO:0007669"/>
    <property type="project" value="InterPro"/>
</dbReference>
<dbReference type="SUPFAM" id="SSF55394">
    <property type="entry name" value="Bactericidal permeability-increasing protein, BPI"/>
    <property type="match status" value="1"/>
</dbReference>
<dbReference type="EMBL" id="MCGO01000154">
    <property type="protein sequence ID" value="ORY23903.1"/>
    <property type="molecule type" value="Genomic_DNA"/>
</dbReference>
<keyword evidence="2" id="KW-1185">Reference proteome</keyword>
<evidence type="ECO:0000313" key="2">
    <source>
        <dbReference type="Proteomes" id="UP000193642"/>
    </source>
</evidence>